<evidence type="ECO:0000313" key="1">
    <source>
        <dbReference type="EMBL" id="PKU46404.1"/>
    </source>
</evidence>
<gene>
    <name evidence="1" type="ORF">llap_3292</name>
</gene>
<proteinExistence type="predicted"/>
<name>A0A2I0UK28_LIMLA</name>
<evidence type="ECO:0000313" key="2">
    <source>
        <dbReference type="Proteomes" id="UP000233556"/>
    </source>
</evidence>
<dbReference type="Proteomes" id="UP000233556">
    <property type="component" value="Unassembled WGS sequence"/>
</dbReference>
<dbReference type="AlphaFoldDB" id="A0A2I0UK28"/>
<sequence length="82" mass="9471">MSPEQAKIERLKSEMRLRQNKKAMPYQGSFETAAKQLSGFKGVPIVALPQFFIKWDAVFNMIPMKETLPSRGAHAYPYEVFY</sequence>
<reference evidence="2" key="1">
    <citation type="submission" date="2017-11" db="EMBL/GenBank/DDBJ databases">
        <authorList>
            <person name="Lima N.C."/>
            <person name="Parody-Merino A.M."/>
            <person name="Battley P.F."/>
            <person name="Fidler A.E."/>
            <person name="Prosdocimi F."/>
        </authorList>
    </citation>
    <scope>NUCLEOTIDE SEQUENCE [LARGE SCALE GENOMIC DNA]</scope>
</reference>
<dbReference type="EMBL" id="KZ505712">
    <property type="protein sequence ID" value="PKU46404.1"/>
    <property type="molecule type" value="Genomic_DNA"/>
</dbReference>
<keyword evidence="2" id="KW-1185">Reference proteome</keyword>
<reference evidence="2" key="2">
    <citation type="submission" date="2017-12" db="EMBL/GenBank/DDBJ databases">
        <title>Genome sequence of the Bar-tailed Godwit (Limosa lapponica baueri).</title>
        <authorList>
            <person name="Lima N.C.B."/>
            <person name="Parody-Merino A.M."/>
            <person name="Battley P.F."/>
            <person name="Fidler A.E."/>
            <person name="Prosdocimi F."/>
        </authorList>
    </citation>
    <scope>NUCLEOTIDE SEQUENCE [LARGE SCALE GENOMIC DNA]</scope>
</reference>
<organism evidence="1 2">
    <name type="scientific">Limosa lapponica baueri</name>
    <dbReference type="NCBI Taxonomy" id="1758121"/>
    <lineage>
        <taxon>Eukaryota</taxon>
        <taxon>Metazoa</taxon>
        <taxon>Chordata</taxon>
        <taxon>Craniata</taxon>
        <taxon>Vertebrata</taxon>
        <taxon>Euteleostomi</taxon>
        <taxon>Archelosauria</taxon>
        <taxon>Archosauria</taxon>
        <taxon>Dinosauria</taxon>
        <taxon>Saurischia</taxon>
        <taxon>Theropoda</taxon>
        <taxon>Coelurosauria</taxon>
        <taxon>Aves</taxon>
        <taxon>Neognathae</taxon>
        <taxon>Neoaves</taxon>
        <taxon>Charadriiformes</taxon>
        <taxon>Scolopacidae</taxon>
        <taxon>Limosa</taxon>
    </lineage>
</organism>
<protein>
    <submittedName>
        <fullName evidence="1">Uncharacterized protein</fullName>
    </submittedName>
</protein>
<accession>A0A2I0UK28</accession>